<organism evidence="1 2">
    <name type="scientific">Auriscalpium vulgare</name>
    <dbReference type="NCBI Taxonomy" id="40419"/>
    <lineage>
        <taxon>Eukaryota</taxon>
        <taxon>Fungi</taxon>
        <taxon>Dikarya</taxon>
        <taxon>Basidiomycota</taxon>
        <taxon>Agaricomycotina</taxon>
        <taxon>Agaricomycetes</taxon>
        <taxon>Russulales</taxon>
        <taxon>Auriscalpiaceae</taxon>
        <taxon>Auriscalpium</taxon>
    </lineage>
</organism>
<comment type="caution">
    <text evidence="1">The sequence shown here is derived from an EMBL/GenBank/DDBJ whole genome shotgun (WGS) entry which is preliminary data.</text>
</comment>
<evidence type="ECO:0000313" key="1">
    <source>
        <dbReference type="EMBL" id="KAI0040014.1"/>
    </source>
</evidence>
<evidence type="ECO:0000313" key="2">
    <source>
        <dbReference type="Proteomes" id="UP000814033"/>
    </source>
</evidence>
<proteinExistence type="predicted"/>
<reference evidence="1" key="1">
    <citation type="submission" date="2021-02" db="EMBL/GenBank/DDBJ databases">
        <authorList>
            <consortium name="DOE Joint Genome Institute"/>
            <person name="Ahrendt S."/>
            <person name="Looney B.P."/>
            <person name="Miyauchi S."/>
            <person name="Morin E."/>
            <person name="Drula E."/>
            <person name="Courty P.E."/>
            <person name="Chicoki N."/>
            <person name="Fauchery L."/>
            <person name="Kohler A."/>
            <person name="Kuo A."/>
            <person name="Labutti K."/>
            <person name="Pangilinan J."/>
            <person name="Lipzen A."/>
            <person name="Riley R."/>
            <person name="Andreopoulos W."/>
            <person name="He G."/>
            <person name="Johnson J."/>
            <person name="Barry K.W."/>
            <person name="Grigoriev I.V."/>
            <person name="Nagy L."/>
            <person name="Hibbett D."/>
            <person name="Henrissat B."/>
            <person name="Matheny P.B."/>
            <person name="Labbe J."/>
            <person name="Martin F."/>
        </authorList>
    </citation>
    <scope>NUCLEOTIDE SEQUENCE</scope>
    <source>
        <strain evidence="1">FP105234-sp</strain>
    </source>
</reference>
<keyword evidence="2" id="KW-1185">Reference proteome</keyword>
<reference evidence="1" key="2">
    <citation type="journal article" date="2022" name="New Phytol.">
        <title>Evolutionary transition to the ectomycorrhizal habit in the genomes of a hyperdiverse lineage of mushroom-forming fungi.</title>
        <authorList>
            <person name="Looney B."/>
            <person name="Miyauchi S."/>
            <person name="Morin E."/>
            <person name="Drula E."/>
            <person name="Courty P.E."/>
            <person name="Kohler A."/>
            <person name="Kuo A."/>
            <person name="LaButti K."/>
            <person name="Pangilinan J."/>
            <person name="Lipzen A."/>
            <person name="Riley R."/>
            <person name="Andreopoulos W."/>
            <person name="He G."/>
            <person name="Johnson J."/>
            <person name="Nolan M."/>
            <person name="Tritt A."/>
            <person name="Barry K.W."/>
            <person name="Grigoriev I.V."/>
            <person name="Nagy L.G."/>
            <person name="Hibbett D."/>
            <person name="Henrissat B."/>
            <person name="Matheny P.B."/>
            <person name="Labbe J."/>
            <person name="Martin F.M."/>
        </authorList>
    </citation>
    <scope>NUCLEOTIDE SEQUENCE</scope>
    <source>
        <strain evidence="1">FP105234-sp</strain>
    </source>
</reference>
<protein>
    <submittedName>
        <fullName evidence="1">Uncharacterized protein</fullName>
    </submittedName>
</protein>
<accession>A0ACB8R782</accession>
<dbReference type="Proteomes" id="UP000814033">
    <property type="component" value="Unassembled WGS sequence"/>
</dbReference>
<name>A0ACB8R782_9AGAM</name>
<dbReference type="EMBL" id="MU276237">
    <property type="protein sequence ID" value="KAI0040014.1"/>
    <property type="molecule type" value="Genomic_DNA"/>
</dbReference>
<sequence length="66" mass="7327">MAISAASVSDVHRARVPLARFRPFESSRYIEPRISFLDAAEDRGYQATPPPRHRIGQRGRAGALPP</sequence>
<gene>
    <name evidence="1" type="ORF">FA95DRAFT_1566777</name>
</gene>